<protein>
    <submittedName>
        <fullName evidence="7">WD40 repeat domain-containing serine/threonine protein kinase</fullName>
    </submittedName>
</protein>
<dbReference type="PROSITE" id="PS00108">
    <property type="entry name" value="PROTEIN_KINASE_ST"/>
    <property type="match status" value="1"/>
</dbReference>
<dbReference type="SUPFAM" id="SSF56112">
    <property type="entry name" value="Protein kinase-like (PK-like)"/>
    <property type="match status" value="1"/>
</dbReference>
<dbReference type="GO" id="GO:0004674">
    <property type="term" value="F:protein serine/threonine kinase activity"/>
    <property type="evidence" value="ECO:0007669"/>
    <property type="project" value="UniProtKB-KW"/>
</dbReference>
<accession>A0ABV5IDG1</accession>
<dbReference type="SUPFAM" id="SSF50978">
    <property type="entry name" value="WD40 repeat-like"/>
    <property type="match status" value="1"/>
</dbReference>
<feature type="domain" description="Protein kinase" evidence="6">
    <location>
        <begin position="18"/>
        <end position="272"/>
    </location>
</feature>
<keyword evidence="1" id="KW-0808">Transferase</keyword>
<dbReference type="EMBL" id="JBHMEI010000009">
    <property type="protein sequence ID" value="MFB9202572.1"/>
    <property type="molecule type" value="Genomic_DNA"/>
</dbReference>
<dbReference type="Gene3D" id="3.30.200.20">
    <property type="entry name" value="Phosphorylase Kinase, domain 1"/>
    <property type="match status" value="1"/>
</dbReference>
<keyword evidence="3 7" id="KW-0418">Kinase</keyword>
<evidence type="ECO:0000256" key="3">
    <source>
        <dbReference type="ARBA" id="ARBA00022777"/>
    </source>
</evidence>
<dbReference type="PROSITE" id="PS50011">
    <property type="entry name" value="PROTEIN_KINASE_DOM"/>
    <property type="match status" value="1"/>
</dbReference>
<dbReference type="Gene3D" id="2.130.10.10">
    <property type="entry name" value="YVTN repeat-like/Quinoprotein amine dehydrogenase"/>
    <property type="match status" value="1"/>
</dbReference>
<organism evidence="7 8">
    <name type="scientific">Nonomuraea spiralis</name>
    <dbReference type="NCBI Taxonomy" id="46182"/>
    <lineage>
        <taxon>Bacteria</taxon>
        <taxon>Bacillati</taxon>
        <taxon>Actinomycetota</taxon>
        <taxon>Actinomycetes</taxon>
        <taxon>Streptosporangiales</taxon>
        <taxon>Streptosporangiaceae</taxon>
        <taxon>Nonomuraea</taxon>
    </lineage>
</organism>
<keyword evidence="7" id="KW-0723">Serine/threonine-protein kinase</keyword>
<dbReference type="CDD" id="cd14014">
    <property type="entry name" value="STKc_PknB_like"/>
    <property type="match status" value="1"/>
</dbReference>
<dbReference type="PANTHER" id="PTHR43289:SF34">
    <property type="entry name" value="SERINE_THREONINE-PROTEIN KINASE YBDM-RELATED"/>
    <property type="match status" value="1"/>
</dbReference>
<reference evidence="7 8" key="1">
    <citation type="submission" date="2024-09" db="EMBL/GenBank/DDBJ databases">
        <authorList>
            <person name="Sun Q."/>
            <person name="Mori K."/>
        </authorList>
    </citation>
    <scope>NUCLEOTIDE SEQUENCE [LARGE SCALE GENOMIC DNA]</scope>
    <source>
        <strain evidence="7 8">CCM 3426</strain>
    </source>
</reference>
<evidence type="ECO:0000313" key="8">
    <source>
        <dbReference type="Proteomes" id="UP001589647"/>
    </source>
</evidence>
<evidence type="ECO:0000256" key="2">
    <source>
        <dbReference type="ARBA" id="ARBA00022741"/>
    </source>
</evidence>
<evidence type="ECO:0000313" key="7">
    <source>
        <dbReference type="EMBL" id="MFB9202572.1"/>
    </source>
</evidence>
<dbReference type="Gene3D" id="1.10.510.10">
    <property type="entry name" value="Transferase(Phosphotransferase) domain 1"/>
    <property type="match status" value="1"/>
</dbReference>
<evidence type="ECO:0000256" key="4">
    <source>
        <dbReference type="ARBA" id="ARBA00022840"/>
    </source>
</evidence>
<dbReference type="InterPro" id="IPR015943">
    <property type="entry name" value="WD40/YVTN_repeat-like_dom_sf"/>
</dbReference>
<proteinExistence type="predicted"/>
<keyword evidence="5" id="KW-1133">Transmembrane helix</keyword>
<dbReference type="Pfam" id="PF00069">
    <property type="entry name" value="Pkinase"/>
    <property type="match status" value="1"/>
</dbReference>
<feature type="transmembrane region" description="Helical" evidence="5">
    <location>
        <begin position="301"/>
        <end position="320"/>
    </location>
</feature>
<dbReference type="Proteomes" id="UP001589647">
    <property type="component" value="Unassembled WGS sequence"/>
</dbReference>
<evidence type="ECO:0000256" key="1">
    <source>
        <dbReference type="ARBA" id="ARBA00022679"/>
    </source>
</evidence>
<keyword evidence="4" id="KW-0067">ATP-binding</keyword>
<evidence type="ECO:0000256" key="5">
    <source>
        <dbReference type="SAM" id="Phobius"/>
    </source>
</evidence>
<comment type="caution">
    <text evidence="7">The sequence shown here is derived from an EMBL/GenBank/DDBJ whole genome shotgun (WGS) entry which is preliminary data.</text>
</comment>
<evidence type="ECO:0000259" key="6">
    <source>
        <dbReference type="PROSITE" id="PS50011"/>
    </source>
</evidence>
<name>A0ABV5IDG1_9ACTN</name>
<keyword evidence="2" id="KW-0547">Nucleotide-binding</keyword>
<dbReference type="InterPro" id="IPR000719">
    <property type="entry name" value="Prot_kinase_dom"/>
</dbReference>
<dbReference type="PANTHER" id="PTHR43289">
    <property type="entry name" value="MITOGEN-ACTIVATED PROTEIN KINASE KINASE KINASE 20-RELATED"/>
    <property type="match status" value="1"/>
</dbReference>
<keyword evidence="5" id="KW-0472">Membrane</keyword>
<dbReference type="InterPro" id="IPR036322">
    <property type="entry name" value="WD40_repeat_dom_sf"/>
</dbReference>
<dbReference type="RefSeq" id="WP_189651423.1">
    <property type="nucleotide sequence ID" value="NZ_BMRC01000019.1"/>
</dbReference>
<gene>
    <name evidence="7" type="ORF">ACFFV7_15345</name>
</gene>
<dbReference type="InterPro" id="IPR008271">
    <property type="entry name" value="Ser/Thr_kinase_AS"/>
</dbReference>
<keyword evidence="8" id="KW-1185">Reference proteome</keyword>
<sequence length="624" mass="64708">MVELRPLRSGEPREVAGYRLLGGLGDGGQGSVFLGRDADGRHAAVKVLHPRLLSDERATRRFLRESATAAKVAGFCTATVYGSGLTQGRPYIVSEFIDGPSLHDLVLDAGPLTGGELDRLAVGTITALTAIHGAGIVHRDFKPSNVLMGLDGPRVIDFGIAKDMDVSTTASSVVGTPGFMSPEQISGETATAASDVFSWAATMGFAATGQPLFGRDSIPAVMNRILHAEPDLREVPEPLRSVLRGCLAKEAGARPSADDVLMRLLGRTAPDLRAHAPERAAPRRTGSRASRRDVRAVRRRWAAAGVGVLVVAGMVAGALWRNAGLPSAVGRETAFGVELGPEFGPTTRGARVEAMAIGYHQDSPVVAYAERSGHSIEVWDPSIGERIDRLADAGPSPVRSLMLVPVGGRQTAVWTGTDGIVRRWRIGDPKPGKWHVVCRSEARVAPGQWRKQPAVVIGCPDGQVVTLDLTSNRIVARAKPVAGPVTALAWDEAGGKPLVGTGAGLVGAAAGVLGKGEVRSVAAFGDGRAAVTVGNSTAVYDLASGAFVRGFSTGGADVGVTSAGGRRMIAGGGVDGVTVWNVDRGDRLGNLAPGQKVITLAVGEGLLVAAMGGRLRAWSLSSIG</sequence>
<dbReference type="InterPro" id="IPR011009">
    <property type="entry name" value="Kinase-like_dom_sf"/>
</dbReference>
<keyword evidence="5" id="KW-0812">Transmembrane</keyword>